<evidence type="ECO:0000256" key="3">
    <source>
        <dbReference type="ARBA" id="ARBA00004845"/>
    </source>
</evidence>
<evidence type="ECO:0000256" key="2">
    <source>
        <dbReference type="ARBA" id="ARBA00004756"/>
    </source>
</evidence>
<reference evidence="10 11" key="1">
    <citation type="journal article" date="2012" name="Extremophiles">
        <title>Thermotomaculum hydrothermale gen. nov., sp. nov., a novel heterotrophic thermophile within the phylum Acidobacteria from a deep-sea hydrothermal vent chimney in the Southern Okinawa Trough.</title>
        <authorList>
            <person name="Izumi H."/>
            <person name="Nunoura T."/>
            <person name="Miyazaki M."/>
            <person name="Mino S."/>
            <person name="Toki T."/>
            <person name="Takai K."/>
            <person name="Sako Y."/>
            <person name="Sawabe T."/>
            <person name="Nakagawa S."/>
        </authorList>
    </citation>
    <scope>NUCLEOTIDE SEQUENCE [LARGE SCALE GENOMIC DNA]</scope>
    <source>
        <strain evidence="10 11">AC55</strain>
    </source>
</reference>
<evidence type="ECO:0000256" key="1">
    <source>
        <dbReference type="ARBA" id="ARBA00004496"/>
    </source>
</evidence>
<dbReference type="GO" id="GO:0008676">
    <property type="term" value="F:3-deoxy-8-phosphooctulonate synthase activity"/>
    <property type="evidence" value="ECO:0007669"/>
    <property type="project" value="UniProtKB-UniRule"/>
</dbReference>
<protein>
    <recommendedName>
        <fullName evidence="8">2-dehydro-3-deoxyphosphooctonate aldolase</fullName>
        <ecNumber evidence="8">2.5.1.55</ecNumber>
    </recommendedName>
    <alternativeName>
        <fullName evidence="8">3-deoxy-D-manno-octulosonic acid 8-phosphate synthase</fullName>
    </alternativeName>
    <alternativeName>
        <fullName evidence="8">KDO-8-phosphate synthase</fullName>
        <shortName evidence="8">KDO 8-P synthase</shortName>
        <shortName evidence="8">KDOPS</shortName>
    </alternativeName>
    <alternativeName>
        <fullName evidence="8">Phospho-2-dehydro-3-deoxyoctonate aldolase</fullName>
    </alternativeName>
</protein>
<dbReference type="UniPathway" id="UPA00030"/>
<evidence type="ECO:0000256" key="7">
    <source>
        <dbReference type="ARBA" id="ARBA00049112"/>
    </source>
</evidence>
<evidence type="ECO:0000313" key="11">
    <source>
        <dbReference type="Proteomes" id="UP000595564"/>
    </source>
</evidence>
<evidence type="ECO:0000256" key="5">
    <source>
        <dbReference type="ARBA" id="ARBA00022490"/>
    </source>
</evidence>
<dbReference type="Gene3D" id="3.20.20.70">
    <property type="entry name" value="Aldolase class I"/>
    <property type="match status" value="1"/>
</dbReference>
<evidence type="ECO:0000259" key="9">
    <source>
        <dbReference type="Pfam" id="PF00793"/>
    </source>
</evidence>
<comment type="catalytic activity">
    <reaction evidence="7 8">
        <text>D-arabinose 5-phosphate + phosphoenolpyruvate + H2O = 3-deoxy-alpha-D-manno-2-octulosonate-8-phosphate + phosphate</text>
        <dbReference type="Rhea" id="RHEA:14053"/>
        <dbReference type="ChEBI" id="CHEBI:15377"/>
        <dbReference type="ChEBI" id="CHEBI:43474"/>
        <dbReference type="ChEBI" id="CHEBI:57693"/>
        <dbReference type="ChEBI" id="CHEBI:58702"/>
        <dbReference type="ChEBI" id="CHEBI:85985"/>
        <dbReference type="EC" id="2.5.1.55"/>
    </reaction>
</comment>
<keyword evidence="11" id="KW-1185">Reference proteome</keyword>
<dbReference type="UniPathway" id="UPA00357">
    <property type="reaction ID" value="UER00474"/>
</dbReference>
<dbReference type="EMBL" id="AP017470">
    <property type="protein sequence ID" value="BBB32571.1"/>
    <property type="molecule type" value="Genomic_DNA"/>
</dbReference>
<dbReference type="KEGG" id="thyd:TTHT_1031"/>
<dbReference type="InterPro" id="IPR006269">
    <property type="entry name" value="KDO8P_synthase"/>
</dbReference>
<sequence>MSDSLWNYINSSENFFVIAGPCVIEDRETVLSIATRLKGIGELYNIPLIFKASFDKANRSSINSFRGPGLEKGLEILQEVKEETGLPVLTDIHLPEQAEPVSQVCDVIQIPAFLCRQTDLLVAAGNTGKIVNVKKGQFLAPWDMENVVKKIESTGNKKIMLTERGTSFGYNNLVVDFKSFPIMSTFGYPVVFDVTHSVQLPGGLGDKTGGQREFIPYLAKAAAGCGAVNGFFFEVHEEPEKSKSDAANIYPLNKFGSLLDSMLKIWRAQIGNN</sequence>
<dbReference type="GO" id="GO:0005737">
    <property type="term" value="C:cytoplasm"/>
    <property type="evidence" value="ECO:0007669"/>
    <property type="project" value="UniProtKB-SubCell"/>
</dbReference>
<accession>A0A7R6PNV8</accession>
<comment type="similarity">
    <text evidence="4 8">Belongs to the KdsA family.</text>
</comment>
<dbReference type="Pfam" id="PF00793">
    <property type="entry name" value="DAHP_synth_1"/>
    <property type="match status" value="1"/>
</dbReference>
<feature type="domain" description="DAHP synthetase I/KDSA" evidence="9">
    <location>
        <begin position="13"/>
        <end position="255"/>
    </location>
</feature>
<comment type="pathway">
    <text evidence="2">Bacterial outer membrane biogenesis; lipopolysaccharide biosynthesis.</text>
</comment>
<dbReference type="HAMAP" id="MF_00056">
    <property type="entry name" value="KDO8P_synth"/>
    <property type="match status" value="1"/>
</dbReference>
<dbReference type="GO" id="GO:0019294">
    <property type="term" value="P:keto-3-deoxy-D-manno-octulosonic acid biosynthetic process"/>
    <property type="evidence" value="ECO:0007669"/>
    <property type="project" value="UniProtKB-UniRule"/>
</dbReference>
<evidence type="ECO:0000256" key="8">
    <source>
        <dbReference type="HAMAP-Rule" id="MF_00056"/>
    </source>
</evidence>
<gene>
    <name evidence="8 10" type="primary">kdsA</name>
    <name evidence="10" type="ORF">TTHT_1031</name>
</gene>
<dbReference type="AlphaFoldDB" id="A0A7R6PNV8"/>
<dbReference type="NCBIfam" id="TIGR01362">
    <property type="entry name" value="KDO8P_synth"/>
    <property type="match status" value="1"/>
</dbReference>
<evidence type="ECO:0000256" key="4">
    <source>
        <dbReference type="ARBA" id="ARBA00010499"/>
    </source>
</evidence>
<keyword evidence="8" id="KW-0448">Lipopolysaccharide biosynthesis</keyword>
<evidence type="ECO:0000313" key="10">
    <source>
        <dbReference type="EMBL" id="BBB32571.1"/>
    </source>
</evidence>
<dbReference type="PANTHER" id="PTHR21057">
    <property type="entry name" value="PHOSPHO-2-DEHYDRO-3-DEOXYHEPTONATE ALDOLASE"/>
    <property type="match status" value="1"/>
</dbReference>
<dbReference type="InterPro" id="IPR006218">
    <property type="entry name" value="DAHP1/KDSA"/>
</dbReference>
<organism evidence="10 11">
    <name type="scientific">Thermotomaculum hydrothermale</name>
    <dbReference type="NCBI Taxonomy" id="981385"/>
    <lineage>
        <taxon>Bacteria</taxon>
        <taxon>Pseudomonadati</taxon>
        <taxon>Acidobacteriota</taxon>
        <taxon>Holophagae</taxon>
        <taxon>Thermotomaculales</taxon>
        <taxon>Thermotomaculaceae</taxon>
        <taxon>Thermotomaculum</taxon>
    </lineage>
</organism>
<comment type="subcellular location">
    <subcellularLocation>
        <location evidence="1 8">Cytoplasm</location>
    </subcellularLocation>
</comment>
<name>A0A7R6PNV8_9BACT</name>
<evidence type="ECO:0000256" key="6">
    <source>
        <dbReference type="ARBA" id="ARBA00022679"/>
    </source>
</evidence>
<dbReference type="EC" id="2.5.1.55" evidence="8"/>
<dbReference type="InterPro" id="IPR013785">
    <property type="entry name" value="Aldolase_TIM"/>
</dbReference>
<dbReference type="Proteomes" id="UP000595564">
    <property type="component" value="Chromosome"/>
</dbReference>
<comment type="pathway">
    <text evidence="3 8">Carbohydrate biosynthesis; 3-deoxy-D-manno-octulosonate biosynthesis; 3-deoxy-D-manno-octulosonate from D-ribulose 5-phosphate: step 2/3.</text>
</comment>
<dbReference type="RefSeq" id="WP_201328926.1">
    <property type="nucleotide sequence ID" value="NZ_AP017470.1"/>
</dbReference>
<proteinExistence type="inferred from homology"/>
<dbReference type="SUPFAM" id="SSF51569">
    <property type="entry name" value="Aldolase"/>
    <property type="match status" value="1"/>
</dbReference>
<keyword evidence="5 8" id="KW-0963">Cytoplasm</keyword>
<keyword evidence="6 8" id="KW-0808">Transferase</keyword>
<dbReference type="NCBIfam" id="NF003543">
    <property type="entry name" value="PRK05198.1"/>
    <property type="match status" value="1"/>
</dbReference>